<keyword evidence="4 7" id="KW-1133">Transmembrane helix</keyword>
<feature type="compositionally biased region" description="Basic and acidic residues" evidence="6">
    <location>
        <begin position="277"/>
        <end position="303"/>
    </location>
</feature>
<keyword evidence="9" id="KW-1185">Reference proteome</keyword>
<evidence type="ECO:0000313" key="9">
    <source>
        <dbReference type="Proteomes" id="UP000501179"/>
    </source>
</evidence>
<dbReference type="SUPFAM" id="SSF103473">
    <property type="entry name" value="MFS general substrate transporter"/>
    <property type="match status" value="1"/>
</dbReference>
<dbReference type="GO" id="GO:0022857">
    <property type="term" value="F:transmembrane transporter activity"/>
    <property type="evidence" value="ECO:0007669"/>
    <property type="project" value="InterPro"/>
</dbReference>
<accession>A0A6G9GXL2</accession>
<feature type="compositionally biased region" description="Low complexity" evidence="6">
    <location>
        <begin position="13"/>
        <end position="34"/>
    </location>
</feature>
<feature type="transmembrane region" description="Helical" evidence="7">
    <location>
        <begin position="360"/>
        <end position="380"/>
    </location>
</feature>
<evidence type="ECO:0000256" key="2">
    <source>
        <dbReference type="ARBA" id="ARBA00022475"/>
    </source>
</evidence>
<keyword evidence="2" id="KW-1003">Cell membrane</keyword>
<comment type="subcellular location">
    <subcellularLocation>
        <location evidence="1">Cell membrane</location>
        <topology evidence="1">Multi-pass membrane protein</topology>
    </subcellularLocation>
</comment>
<dbReference type="Proteomes" id="UP000501179">
    <property type="component" value="Chromosome"/>
</dbReference>
<dbReference type="KEGG" id="slia:HA039_10185"/>
<feature type="region of interest" description="Disordered" evidence="6">
    <location>
        <begin position="1"/>
        <end position="34"/>
    </location>
</feature>
<dbReference type="PANTHER" id="PTHR23513:SF11">
    <property type="entry name" value="STAPHYLOFERRIN A TRANSPORTER"/>
    <property type="match status" value="1"/>
</dbReference>
<evidence type="ECO:0000256" key="5">
    <source>
        <dbReference type="ARBA" id="ARBA00023136"/>
    </source>
</evidence>
<dbReference type="Gene3D" id="1.20.1250.20">
    <property type="entry name" value="MFS general substrate transporter like domains"/>
    <property type="match status" value="1"/>
</dbReference>
<dbReference type="PANTHER" id="PTHR23513">
    <property type="entry name" value="INTEGRAL MEMBRANE EFFLUX PROTEIN-RELATED"/>
    <property type="match status" value="1"/>
</dbReference>
<feature type="transmembrane region" description="Helical" evidence="7">
    <location>
        <begin position="249"/>
        <end position="266"/>
    </location>
</feature>
<feature type="transmembrane region" description="Helical" evidence="7">
    <location>
        <begin position="125"/>
        <end position="146"/>
    </location>
</feature>
<name>A0A6G9GXL2_9ACTN</name>
<evidence type="ECO:0000313" key="8">
    <source>
        <dbReference type="EMBL" id="QIQ02637.1"/>
    </source>
</evidence>
<feature type="region of interest" description="Disordered" evidence="6">
    <location>
        <begin position="274"/>
        <end position="308"/>
    </location>
</feature>
<feature type="transmembrane region" description="Helical" evidence="7">
    <location>
        <begin position="221"/>
        <end position="243"/>
    </location>
</feature>
<feature type="transmembrane region" description="Helical" evidence="7">
    <location>
        <begin position="415"/>
        <end position="437"/>
    </location>
</feature>
<evidence type="ECO:0000256" key="3">
    <source>
        <dbReference type="ARBA" id="ARBA00022692"/>
    </source>
</evidence>
<evidence type="ECO:0000256" key="6">
    <source>
        <dbReference type="SAM" id="MobiDB-lite"/>
    </source>
</evidence>
<dbReference type="AlphaFoldDB" id="A0A6G9GXL2"/>
<protein>
    <submittedName>
        <fullName evidence="8">MFS transporter</fullName>
    </submittedName>
</protein>
<proteinExistence type="predicted"/>
<sequence>MPKKNTQPPPTGAPAAVGPVGREPAAVGPVGTGADIPDADAPAAGAVAAVPLAAVSDAAGVDATGPTRTPGTGAAESPAAPHGYRAVFAVREFRFVFAAHLLSLLGVVVSEIALTVLVYDLTGSPLLSALTFALGLLPYLFGGLLFAGVADRYPARRTLVTCDLICAACVAVMVLPSTPVAALLALRCAVAAVSPVFTGTRMAALTDILGEGDLYVLGRSLLRIVSQSALLAGYGVGGVLLAVIPARGAIGVTLGTFLCSALLLRLGTRKRPARKAAARDNARGDNARRDNARRDNARRDNAKAAKPHGMMRESLAGAGFLLRDRRIRALLLLFWIPAMFVVAPEALAAPYADAIDAGPAALGLMMCAMPIGHISAELYVGTALSPRARGRIVLPVAALGLVPLLVYAARPGLGWALPALALSGVGAAYVIGLDQWFVAAVPEERRGSAMTLLTAGLMTIQGLGMALAGAAAEFLPVHHVVAWSGGLGTLCCLLLVREVRATAPEAERTEVRDGSGRQVTTG</sequence>
<evidence type="ECO:0000256" key="7">
    <source>
        <dbReference type="SAM" id="Phobius"/>
    </source>
</evidence>
<evidence type="ECO:0000256" key="4">
    <source>
        <dbReference type="ARBA" id="ARBA00022989"/>
    </source>
</evidence>
<dbReference type="CDD" id="cd06173">
    <property type="entry name" value="MFS_MefA_like"/>
    <property type="match status" value="1"/>
</dbReference>
<reference evidence="8 9" key="1">
    <citation type="submission" date="2020-03" db="EMBL/GenBank/DDBJ databases">
        <title>A novel species.</title>
        <authorList>
            <person name="Gao J."/>
        </authorList>
    </citation>
    <scope>NUCLEOTIDE SEQUENCE [LARGE SCALE GENOMIC DNA]</scope>
    <source>
        <strain evidence="8 9">QMT-12</strain>
    </source>
</reference>
<evidence type="ECO:0000256" key="1">
    <source>
        <dbReference type="ARBA" id="ARBA00004651"/>
    </source>
</evidence>
<dbReference type="InterPro" id="IPR011701">
    <property type="entry name" value="MFS"/>
</dbReference>
<feature type="transmembrane region" description="Helical" evidence="7">
    <location>
        <begin position="449"/>
        <end position="471"/>
    </location>
</feature>
<feature type="transmembrane region" description="Helical" evidence="7">
    <location>
        <begin position="329"/>
        <end position="348"/>
    </location>
</feature>
<feature type="transmembrane region" description="Helical" evidence="7">
    <location>
        <begin position="95"/>
        <end position="119"/>
    </location>
</feature>
<keyword evidence="3 7" id="KW-0812">Transmembrane</keyword>
<keyword evidence="5 7" id="KW-0472">Membrane</keyword>
<feature type="transmembrane region" description="Helical" evidence="7">
    <location>
        <begin position="477"/>
        <end position="496"/>
    </location>
</feature>
<dbReference type="InterPro" id="IPR036259">
    <property type="entry name" value="MFS_trans_sf"/>
</dbReference>
<dbReference type="EMBL" id="CP050177">
    <property type="protein sequence ID" value="QIQ02637.1"/>
    <property type="molecule type" value="Genomic_DNA"/>
</dbReference>
<dbReference type="GO" id="GO:0005886">
    <property type="term" value="C:plasma membrane"/>
    <property type="evidence" value="ECO:0007669"/>
    <property type="project" value="UniProtKB-SubCell"/>
</dbReference>
<feature type="transmembrane region" description="Helical" evidence="7">
    <location>
        <begin position="392"/>
        <end position="409"/>
    </location>
</feature>
<dbReference type="RefSeq" id="WP_167026981.1">
    <property type="nucleotide sequence ID" value="NZ_CP050177.1"/>
</dbReference>
<dbReference type="Pfam" id="PF07690">
    <property type="entry name" value="MFS_1"/>
    <property type="match status" value="1"/>
</dbReference>
<organism evidence="8 9">
    <name type="scientific">Streptomyces liangshanensis</name>
    <dbReference type="NCBI Taxonomy" id="2717324"/>
    <lineage>
        <taxon>Bacteria</taxon>
        <taxon>Bacillati</taxon>
        <taxon>Actinomycetota</taxon>
        <taxon>Actinomycetes</taxon>
        <taxon>Kitasatosporales</taxon>
        <taxon>Streptomycetaceae</taxon>
        <taxon>Streptomyces</taxon>
    </lineage>
</organism>
<gene>
    <name evidence="8" type="ORF">HA039_10185</name>
</gene>